<dbReference type="Proteomes" id="UP000004659">
    <property type="component" value="Unassembled WGS sequence"/>
</dbReference>
<evidence type="ECO:0000313" key="1">
    <source>
        <dbReference type="EMBL" id="EEZ30314.1"/>
    </source>
</evidence>
<organism evidence="1">
    <name type="scientific">Brucella pinnipedialis M292/94/1</name>
    <dbReference type="NCBI Taxonomy" id="520462"/>
    <lineage>
        <taxon>Bacteria</taxon>
        <taxon>Pseudomonadati</taxon>
        <taxon>Pseudomonadota</taxon>
        <taxon>Alphaproteobacteria</taxon>
        <taxon>Hyphomicrobiales</taxon>
        <taxon>Brucellaceae</taxon>
        <taxon>Brucella/Ochrobactrum group</taxon>
        <taxon>Brucella</taxon>
    </lineage>
</organism>
<reference evidence="1" key="1">
    <citation type="submission" date="2009-01" db="EMBL/GenBank/DDBJ databases">
        <title>The Genome Sequence of Brucella pinnipedialis M292/94/1.</title>
        <authorList>
            <consortium name="The Broad Institute Genome Sequencing Platform"/>
            <person name="Ward D."/>
            <person name="Young S.K."/>
            <person name="Kodira C.D."/>
            <person name="Zeng Q."/>
            <person name="Koehrsen M."/>
            <person name="Alvarado L."/>
            <person name="Berlin A."/>
            <person name="Borenstein D."/>
            <person name="Chen Z."/>
            <person name="Engels R."/>
            <person name="Freedman E."/>
            <person name="Gellesch M."/>
            <person name="Goldberg J."/>
            <person name="Griggs A."/>
            <person name="Gujja S."/>
            <person name="Heiman D."/>
            <person name="Hepburn T."/>
            <person name="Howarth C."/>
            <person name="Jen D."/>
            <person name="Larson L."/>
            <person name="Lewis B."/>
            <person name="Mehta T."/>
            <person name="Park D."/>
            <person name="Pearson M."/>
            <person name="Roberts A."/>
            <person name="Saif S."/>
            <person name="Shea T."/>
            <person name="Shenoy N."/>
            <person name="Sisk P."/>
            <person name="Stolte C."/>
            <person name="Sykes S."/>
            <person name="Walk T."/>
            <person name="White J."/>
            <person name="Yandava C."/>
            <person name="Whatmore A.M."/>
            <person name="Perrett L.L."/>
            <person name="O'Callaghan D."/>
            <person name="Nusbaum C."/>
            <person name="Galagan J."/>
            <person name="Birren B."/>
        </authorList>
    </citation>
    <scope>NUCLEOTIDE SEQUENCE [LARGE SCALE GENOMIC DNA]</scope>
    <source>
        <strain evidence="1">M292/94/1</strain>
    </source>
</reference>
<dbReference type="EMBL" id="EQ999546">
    <property type="protein sequence ID" value="EEZ30314.1"/>
    <property type="molecule type" value="Genomic_DNA"/>
</dbReference>
<proteinExistence type="predicted"/>
<accession>A0A0E1X246</accession>
<name>A0A0E1X246_9HYPH</name>
<protein>
    <submittedName>
        <fullName evidence="1">Uncharacterized protein</fullName>
    </submittedName>
</protein>
<dbReference type="AlphaFoldDB" id="A0A0E1X246"/>
<dbReference type="HOGENOM" id="CLU_3023049_0_0_5"/>
<gene>
    <name evidence="1" type="ORF">BALG_00433</name>
</gene>
<sequence length="55" mass="5945">MRPADQIWTPIMAAPESQSGHHAQIGAKQPESPANLPLKFGKIAVSIYIKAMFVA</sequence>